<accession>A0AAD3HA21</accession>
<reference evidence="2 3" key="1">
    <citation type="journal article" date="2021" name="Sci. Rep.">
        <title>The genome of the diatom Chaetoceros tenuissimus carries an ancient integrated fragment of an extant virus.</title>
        <authorList>
            <person name="Hongo Y."/>
            <person name="Kimura K."/>
            <person name="Takaki Y."/>
            <person name="Yoshida Y."/>
            <person name="Baba S."/>
            <person name="Kobayashi G."/>
            <person name="Nagasaki K."/>
            <person name="Hano T."/>
            <person name="Tomaru Y."/>
        </authorList>
    </citation>
    <scope>NUCLEOTIDE SEQUENCE [LARGE SCALE GENOMIC DNA]</scope>
    <source>
        <strain evidence="2 3">NIES-3715</strain>
    </source>
</reference>
<comment type="caution">
    <text evidence="2">The sequence shown here is derived from an EMBL/GenBank/DDBJ whole genome shotgun (WGS) entry which is preliminary data.</text>
</comment>
<gene>
    <name evidence="2" type="ORF">CTEN210_12638</name>
</gene>
<dbReference type="AlphaFoldDB" id="A0AAD3HA21"/>
<protein>
    <submittedName>
        <fullName evidence="2">Uncharacterized protein</fullName>
    </submittedName>
</protein>
<feature type="compositionally biased region" description="Polar residues" evidence="1">
    <location>
        <begin position="47"/>
        <end position="58"/>
    </location>
</feature>
<feature type="region of interest" description="Disordered" evidence="1">
    <location>
        <begin position="1"/>
        <end position="65"/>
    </location>
</feature>
<dbReference type="EMBL" id="BLLK01000051">
    <property type="protein sequence ID" value="GFH56162.1"/>
    <property type="molecule type" value="Genomic_DNA"/>
</dbReference>
<sequence length="225" mass="24837">MVAVPSSSFEHEEILTTTTTETPVGNENNKKNKDTMRSPNEPRDQNSKCSSTGDNNSILIPPPHSLIDTSRILTNLEQQEQVEDSIVPSKTTTCISMKRGNDGVIADMNISGICSCPDINHAMEAIFCMDTMDRTQLICKVSTKKKQDAGGEKNETPSCDTNLMISIDNVDKEDAELILKNESRLEAILMQSRNEFGKVNNSGCLDLSAEVETQSVKFHTKYIGF</sequence>
<keyword evidence="3" id="KW-1185">Reference proteome</keyword>
<evidence type="ECO:0000313" key="3">
    <source>
        <dbReference type="Proteomes" id="UP001054902"/>
    </source>
</evidence>
<name>A0AAD3HA21_9STRA</name>
<evidence type="ECO:0000256" key="1">
    <source>
        <dbReference type="SAM" id="MobiDB-lite"/>
    </source>
</evidence>
<dbReference type="Proteomes" id="UP001054902">
    <property type="component" value="Unassembled WGS sequence"/>
</dbReference>
<proteinExistence type="predicted"/>
<feature type="compositionally biased region" description="Basic and acidic residues" evidence="1">
    <location>
        <begin position="28"/>
        <end position="46"/>
    </location>
</feature>
<evidence type="ECO:0000313" key="2">
    <source>
        <dbReference type="EMBL" id="GFH56162.1"/>
    </source>
</evidence>
<organism evidence="2 3">
    <name type="scientific">Chaetoceros tenuissimus</name>
    <dbReference type="NCBI Taxonomy" id="426638"/>
    <lineage>
        <taxon>Eukaryota</taxon>
        <taxon>Sar</taxon>
        <taxon>Stramenopiles</taxon>
        <taxon>Ochrophyta</taxon>
        <taxon>Bacillariophyta</taxon>
        <taxon>Coscinodiscophyceae</taxon>
        <taxon>Chaetocerotophycidae</taxon>
        <taxon>Chaetocerotales</taxon>
        <taxon>Chaetocerotaceae</taxon>
        <taxon>Chaetoceros</taxon>
    </lineage>
</organism>